<dbReference type="InterPro" id="IPR051398">
    <property type="entry name" value="Polysacch_Deacetylase"/>
</dbReference>
<evidence type="ECO:0000256" key="2">
    <source>
        <dbReference type="ARBA" id="ARBA00010973"/>
    </source>
</evidence>
<dbReference type="Gene3D" id="3.20.20.370">
    <property type="entry name" value="Glycoside hydrolase/deacetylase"/>
    <property type="match status" value="1"/>
</dbReference>
<organism evidence="7 8">
    <name type="scientific">Terrihabitans rhizophilus</name>
    <dbReference type="NCBI Taxonomy" id="3092662"/>
    <lineage>
        <taxon>Bacteria</taxon>
        <taxon>Pseudomonadati</taxon>
        <taxon>Pseudomonadota</taxon>
        <taxon>Alphaproteobacteria</taxon>
        <taxon>Hyphomicrobiales</taxon>
        <taxon>Terrihabitans</taxon>
    </lineage>
</organism>
<keyword evidence="4" id="KW-0732">Signal</keyword>
<feature type="domain" description="NodB homology" evidence="6">
    <location>
        <begin position="93"/>
        <end position="346"/>
    </location>
</feature>
<dbReference type="InterPro" id="IPR002509">
    <property type="entry name" value="NODB_dom"/>
</dbReference>
<evidence type="ECO:0000259" key="6">
    <source>
        <dbReference type="PROSITE" id="PS51677"/>
    </source>
</evidence>
<evidence type="ECO:0000313" key="7">
    <source>
        <dbReference type="EMBL" id="MDX6807087.1"/>
    </source>
</evidence>
<dbReference type="EMBL" id="JAXAFJ010000009">
    <property type="protein sequence ID" value="MDX6807087.1"/>
    <property type="molecule type" value="Genomic_DNA"/>
</dbReference>
<reference evidence="7 8" key="1">
    <citation type="submission" date="2023-11" db="EMBL/GenBank/DDBJ databases">
        <authorList>
            <person name="Bao R."/>
        </authorList>
    </citation>
    <scope>NUCLEOTIDE SEQUENCE [LARGE SCALE GENOMIC DNA]</scope>
    <source>
        <strain evidence="7 8">PJ23</strain>
    </source>
</reference>
<dbReference type="Proteomes" id="UP001274321">
    <property type="component" value="Unassembled WGS sequence"/>
</dbReference>
<comment type="function">
    <text evidence="1">Is involved in generating a small heat-stable compound (Nod), an acylated oligomer of N-acetylglucosamine, that stimulates mitosis in various plant protoplasts.</text>
</comment>
<keyword evidence="8" id="KW-1185">Reference proteome</keyword>
<sequence length="346" mass="38956">MEDSRTRRLRRTLDALHLLRLDRLLGRWTAGRGVVFTLHHCRPAEQRAFAPNHLLGITPDFLDDVLGLLRERGIDVVTLDEALRRIQDPDAGRFACFTFDDGYRDVRDHALPVLRRHGAPAMLFVTSGFADGTGDLWWLRLEHAIAGADKVHFAGDALNTRTDEEKAAAWEHIYWTLRGMDEATMRQAIDRLEESAGTRDDGLTARLCLDWDELREVAADPLVTIGNHTCGHFMLAKLGEDAMRREITGAQQRIRSELGVEPRHIAFPVGDPTSAGVREFRTAEELGFAGGWTTRLGTLFPAHAAHMTALPRVSLNGHYQQRRYAETFISGLPFVLRNRLRVLDVA</sequence>
<accession>A0ABU4RQE6</accession>
<name>A0ABU4RQE6_9HYPH</name>
<dbReference type="InterPro" id="IPR011330">
    <property type="entry name" value="Glyco_hydro/deAcase_b/a-brl"/>
</dbReference>
<comment type="similarity">
    <text evidence="2">Belongs to the polysaccharide deacetylase family.</text>
</comment>
<gene>
    <name evidence="7" type="ORF">SCD90_13525</name>
</gene>
<dbReference type="PROSITE" id="PS51677">
    <property type="entry name" value="NODB"/>
    <property type="match status" value="1"/>
</dbReference>
<evidence type="ECO:0000256" key="3">
    <source>
        <dbReference type="ARBA" id="ARBA00020071"/>
    </source>
</evidence>
<dbReference type="SUPFAM" id="SSF88713">
    <property type="entry name" value="Glycoside hydrolase/deacetylase"/>
    <property type="match status" value="1"/>
</dbReference>
<dbReference type="RefSeq" id="WP_319845211.1">
    <property type="nucleotide sequence ID" value="NZ_JAXAFJ010000009.1"/>
</dbReference>
<dbReference type="CDD" id="cd10968">
    <property type="entry name" value="CE4_Mlr8448_like_5s"/>
    <property type="match status" value="1"/>
</dbReference>
<evidence type="ECO:0000256" key="4">
    <source>
        <dbReference type="ARBA" id="ARBA00022729"/>
    </source>
</evidence>
<dbReference type="Pfam" id="PF01522">
    <property type="entry name" value="Polysacc_deac_1"/>
    <property type="match status" value="1"/>
</dbReference>
<dbReference type="PANTHER" id="PTHR34216">
    <property type="match status" value="1"/>
</dbReference>
<protein>
    <recommendedName>
        <fullName evidence="3">Chitooligosaccharide deacetylase</fullName>
    </recommendedName>
    <alternativeName>
        <fullName evidence="5">Nodulation protein B</fullName>
    </alternativeName>
</protein>
<proteinExistence type="inferred from homology"/>
<evidence type="ECO:0000256" key="5">
    <source>
        <dbReference type="ARBA" id="ARBA00032976"/>
    </source>
</evidence>
<evidence type="ECO:0000256" key="1">
    <source>
        <dbReference type="ARBA" id="ARBA00003236"/>
    </source>
</evidence>
<dbReference type="PANTHER" id="PTHR34216:SF7">
    <property type="entry name" value="POLY-BETA-1,6-N-ACETYL-D-GLUCOSAMINE N-DEACETYLASE"/>
    <property type="match status" value="1"/>
</dbReference>
<evidence type="ECO:0000313" key="8">
    <source>
        <dbReference type="Proteomes" id="UP001274321"/>
    </source>
</evidence>
<comment type="caution">
    <text evidence="7">The sequence shown here is derived from an EMBL/GenBank/DDBJ whole genome shotgun (WGS) entry which is preliminary data.</text>
</comment>